<feature type="region of interest" description="Disordered" evidence="4">
    <location>
        <begin position="202"/>
        <end position="251"/>
    </location>
</feature>
<evidence type="ECO:0000256" key="4">
    <source>
        <dbReference type="SAM" id="MobiDB-lite"/>
    </source>
</evidence>
<evidence type="ECO:0000313" key="7">
    <source>
        <dbReference type="Proteomes" id="UP000222542"/>
    </source>
</evidence>
<sequence>MKKKQCVVQAQLCRCVMTLEVKGSSSSEILIRANGTSLSFTPREFVIITRLNCVSNRYDFIFDEGVPNRMIEKYFNGAKIIQKRQLFLAFTEKWKIKDFPWGYLSVEDLARSLNNRLKAGGKLYLIQEMPLAIQVWLYECCSNVPSKITMKADNWIPQLLNWKIIAPHPRFEFLMNAMFKDNGKVVFNNIEPTKLELTNLEIPQKDVPEDERSVDSDDDFQDPSPKKINEHSKKKQKAQSKADSHVEEVALSKPERHIEKKAYDEFRDKIIVEKTNGTNLSDSQFTIPDELLPSLNAYRRESNMTQPSTTREEEPSDEHFNNKKFEFVVQHHCQEKNKNIGSSSKLDMHGEVDLSTEEQIMTPPKIQELSTDEQRNEPVCPDSQSTILDKLLPSLNADSSKSIIVHPSRQLQTPVQKIRIRRPFKFKESPYTTKFDSAVESSAGHIHIFPQKHPFAYHPIDGIVDTKIVNKFMDWISEDLLKVHAKRKANEDHFKREKSTIPVMHFGVETVEDKNRFYTMRFPDKTWTSSQIDVCFYYLRKKPKYDPNRSYKFSTVDCNFMNIIRFVRDANSVDDAINIKEKHHWVLAVLSFSESCIFLYESSSHYSIVLGKIEKLATIIPLCLQQCNFYVKKGIQVENHPRYKDKDSSDMFDVLFQENLPQQPSESLDCGVYMVTYAECVSYGHKVLANEFDPNARRIRYVVLLWDYEIQK</sequence>
<dbReference type="InterPro" id="IPR038765">
    <property type="entry name" value="Papain-like_cys_pep_sf"/>
</dbReference>
<dbReference type="PANTHER" id="PTHR48302">
    <property type="entry name" value="ULP1 PROTEASE FAMILY, C-TERMINAL CATALYTIC DOMAIN CONTAINING PROTEIN"/>
    <property type="match status" value="1"/>
</dbReference>
<comment type="similarity">
    <text evidence="1">Belongs to the peptidase C48 family.</text>
</comment>
<gene>
    <name evidence="6" type="ORF">T459_26272</name>
</gene>
<dbReference type="Proteomes" id="UP000222542">
    <property type="component" value="Unassembled WGS sequence"/>
</dbReference>
<organism evidence="6 7">
    <name type="scientific">Capsicum annuum</name>
    <name type="common">Capsicum pepper</name>
    <dbReference type="NCBI Taxonomy" id="4072"/>
    <lineage>
        <taxon>Eukaryota</taxon>
        <taxon>Viridiplantae</taxon>
        <taxon>Streptophyta</taxon>
        <taxon>Embryophyta</taxon>
        <taxon>Tracheophyta</taxon>
        <taxon>Spermatophyta</taxon>
        <taxon>Magnoliopsida</taxon>
        <taxon>eudicotyledons</taxon>
        <taxon>Gunneridae</taxon>
        <taxon>Pentapetalae</taxon>
        <taxon>asterids</taxon>
        <taxon>lamiids</taxon>
        <taxon>Solanales</taxon>
        <taxon>Solanaceae</taxon>
        <taxon>Solanoideae</taxon>
        <taxon>Capsiceae</taxon>
        <taxon>Capsicum</taxon>
    </lineage>
</organism>
<feature type="compositionally biased region" description="Basic and acidic residues" evidence="4">
    <location>
        <begin position="240"/>
        <end position="251"/>
    </location>
</feature>
<keyword evidence="7" id="KW-1185">Reference proteome</keyword>
<reference evidence="6 7" key="2">
    <citation type="journal article" date="2017" name="Genome Biol.">
        <title>New reference genome sequences of hot pepper reveal the massive evolution of plant disease-resistance genes by retroduplication.</title>
        <authorList>
            <person name="Kim S."/>
            <person name="Park J."/>
            <person name="Yeom S.I."/>
            <person name="Kim Y.M."/>
            <person name="Seo E."/>
            <person name="Kim K.T."/>
            <person name="Kim M.S."/>
            <person name="Lee J.M."/>
            <person name="Cheong K."/>
            <person name="Shin H.S."/>
            <person name="Kim S.B."/>
            <person name="Han K."/>
            <person name="Lee J."/>
            <person name="Park M."/>
            <person name="Lee H.A."/>
            <person name="Lee H.Y."/>
            <person name="Lee Y."/>
            <person name="Oh S."/>
            <person name="Lee J.H."/>
            <person name="Choi E."/>
            <person name="Choi E."/>
            <person name="Lee S.E."/>
            <person name="Jeon J."/>
            <person name="Kim H."/>
            <person name="Choi G."/>
            <person name="Song H."/>
            <person name="Lee J."/>
            <person name="Lee S.C."/>
            <person name="Kwon J.K."/>
            <person name="Lee H.Y."/>
            <person name="Koo N."/>
            <person name="Hong Y."/>
            <person name="Kim R.W."/>
            <person name="Kang W.H."/>
            <person name="Huh J.H."/>
            <person name="Kang B.C."/>
            <person name="Yang T.J."/>
            <person name="Lee Y.H."/>
            <person name="Bennetzen J.L."/>
            <person name="Choi D."/>
        </authorList>
    </citation>
    <scope>NUCLEOTIDE SEQUENCE [LARGE SCALE GENOMIC DNA]</scope>
    <source>
        <strain evidence="7">cv. CM334</strain>
    </source>
</reference>
<dbReference type="OMA" id="SAGHIHI"/>
<feature type="compositionally biased region" description="Basic and acidic residues" evidence="4">
    <location>
        <begin position="203"/>
        <end position="215"/>
    </location>
</feature>
<dbReference type="Gene3D" id="3.40.395.10">
    <property type="entry name" value="Adenoviral Proteinase, Chain A"/>
    <property type="match status" value="1"/>
</dbReference>
<keyword evidence="2" id="KW-0645">Protease</keyword>
<evidence type="ECO:0000256" key="3">
    <source>
        <dbReference type="ARBA" id="ARBA00022801"/>
    </source>
</evidence>
<proteinExistence type="inferred from homology"/>
<dbReference type="GO" id="GO:0006508">
    <property type="term" value="P:proteolysis"/>
    <property type="evidence" value="ECO:0007669"/>
    <property type="project" value="UniProtKB-KW"/>
</dbReference>
<protein>
    <recommendedName>
        <fullName evidence="5">Ubiquitin-like protease family profile domain-containing protein</fullName>
    </recommendedName>
</protein>
<dbReference type="PANTHER" id="PTHR48302:SF2">
    <property type="entry name" value="DUF1985 DOMAIN-CONTAINING PROTEIN"/>
    <property type="match status" value="1"/>
</dbReference>
<dbReference type="Pfam" id="PF02902">
    <property type="entry name" value="Peptidase_C48"/>
    <property type="match status" value="1"/>
</dbReference>
<reference evidence="6 7" key="1">
    <citation type="journal article" date="2014" name="Nat. Genet.">
        <title>Genome sequence of the hot pepper provides insights into the evolution of pungency in Capsicum species.</title>
        <authorList>
            <person name="Kim S."/>
            <person name="Park M."/>
            <person name="Yeom S.I."/>
            <person name="Kim Y.M."/>
            <person name="Lee J.M."/>
            <person name="Lee H.A."/>
            <person name="Seo E."/>
            <person name="Choi J."/>
            <person name="Cheong K."/>
            <person name="Kim K.T."/>
            <person name="Jung K."/>
            <person name="Lee G.W."/>
            <person name="Oh S.K."/>
            <person name="Bae C."/>
            <person name="Kim S.B."/>
            <person name="Lee H.Y."/>
            <person name="Kim S.Y."/>
            <person name="Kim M.S."/>
            <person name="Kang B.C."/>
            <person name="Jo Y.D."/>
            <person name="Yang H.B."/>
            <person name="Jeong H.J."/>
            <person name="Kang W.H."/>
            <person name="Kwon J.K."/>
            <person name="Shin C."/>
            <person name="Lim J.Y."/>
            <person name="Park J.H."/>
            <person name="Huh J.H."/>
            <person name="Kim J.S."/>
            <person name="Kim B.D."/>
            <person name="Cohen O."/>
            <person name="Paran I."/>
            <person name="Suh M.C."/>
            <person name="Lee S.B."/>
            <person name="Kim Y.K."/>
            <person name="Shin Y."/>
            <person name="Noh S.J."/>
            <person name="Park J."/>
            <person name="Seo Y.S."/>
            <person name="Kwon S.Y."/>
            <person name="Kim H.A."/>
            <person name="Park J.M."/>
            <person name="Kim H.J."/>
            <person name="Choi S.B."/>
            <person name="Bosland P.W."/>
            <person name="Reeves G."/>
            <person name="Jo S.H."/>
            <person name="Lee B.W."/>
            <person name="Cho H.T."/>
            <person name="Choi H.S."/>
            <person name="Lee M.S."/>
            <person name="Yu Y."/>
            <person name="Do Choi Y."/>
            <person name="Park B.S."/>
            <person name="van Deynze A."/>
            <person name="Ashrafi H."/>
            <person name="Hill T."/>
            <person name="Kim W.T."/>
            <person name="Pai H.S."/>
            <person name="Ahn H.K."/>
            <person name="Yeam I."/>
            <person name="Giovannoni J.J."/>
            <person name="Rose J.K."/>
            <person name="Sorensen I."/>
            <person name="Lee S.J."/>
            <person name="Kim R.W."/>
            <person name="Choi I.Y."/>
            <person name="Choi B.S."/>
            <person name="Lim J.S."/>
            <person name="Lee Y.H."/>
            <person name="Choi D."/>
        </authorList>
    </citation>
    <scope>NUCLEOTIDE SEQUENCE [LARGE SCALE GENOMIC DNA]</scope>
    <source>
        <strain evidence="7">cv. CM334</strain>
    </source>
</reference>
<dbReference type="GO" id="GO:0008234">
    <property type="term" value="F:cysteine-type peptidase activity"/>
    <property type="evidence" value="ECO:0007669"/>
    <property type="project" value="InterPro"/>
</dbReference>
<name>A0A2G2YN49_CAPAN</name>
<dbReference type="InterPro" id="IPR003653">
    <property type="entry name" value="Peptidase_C48_C"/>
</dbReference>
<comment type="caution">
    <text evidence="6">The sequence shown here is derived from an EMBL/GenBank/DDBJ whole genome shotgun (WGS) entry which is preliminary data.</text>
</comment>
<keyword evidence="3" id="KW-0378">Hydrolase</keyword>
<accession>A0A2G2YN49</accession>
<dbReference type="Gramene" id="PHT71168">
    <property type="protein sequence ID" value="PHT71168"/>
    <property type="gene ID" value="T459_26272"/>
</dbReference>
<evidence type="ECO:0000256" key="1">
    <source>
        <dbReference type="ARBA" id="ARBA00005234"/>
    </source>
</evidence>
<evidence type="ECO:0000259" key="5">
    <source>
        <dbReference type="Pfam" id="PF02902"/>
    </source>
</evidence>
<feature type="domain" description="Ubiquitin-like protease family profile" evidence="5">
    <location>
        <begin position="577"/>
        <end position="686"/>
    </location>
</feature>
<dbReference type="EMBL" id="AYRZ02000010">
    <property type="protein sequence ID" value="PHT71168.1"/>
    <property type="molecule type" value="Genomic_DNA"/>
</dbReference>
<evidence type="ECO:0000256" key="2">
    <source>
        <dbReference type="ARBA" id="ARBA00022670"/>
    </source>
</evidence>
<evidence type="ECO:0000313" key="6">
    <source>
        <dbReference type="EMBL" id="PHT71168.1"/>
    </source>
</evidence>
<dbReference type="SUPFAM" id="SSF54001">
    <property type="entry name" value="Cysteine proteinases"/>
    <property type="match status" value="1"/>
</dbReference>
<dbReference type="AlphaFoldDB" id="A0A2G2YN49"/>